<dbReference type="EMBL" id="LXQA010205681">
    <property type="protein sequence ID" value="MCI33597.1"/>
    <property type="molecule type" value="Genomic_DNA"/>
</dbReference>
<dbReference type="Proteomes" id="UP000265520">
    <property type="component" value="Unassembled WGS sequence"/>
</dbReference>
<evidence type="ECO:0000313" key="1">
    <source>
        <dbReference type="EMBL" id="MCI33597.1"/>
    </source>
</evidence>
<reference evidence="1 2" key="1">
    <citation type="journal article" date="2018" name="Front. Plant Sci.">
        <title>Red Clover (Trifolium pratense) and Zigzag Clover (T. medium) - A Picture of Genomic Similarities and Differences.</title>
        <authorList>
            <person name="Dluhosova J."/>
            <person name="Istvanek J."/>
            <person name="Nedelnik J."/>
            <person name="Repkova J."/>
        </authorList>
    </citation>
    <scope>NUCLEOTIDE SEQUENCE [LARGE SCALE GENOMIC DNA]</scope>
    <source>
        <strain evidence="2">cv. 10/8</strain>
        <tissue evidence="1">Leaf</tissue>
    </source>
</reference>
<keyword evidence="2" id="KW-1185">Reference proteome</keyword>
<sequence>SAGETSSTPAPAALTPAAAAAASITLEIGSDQM</sequence>
<protein>
    <submittedName>
        <fullName evidence="1">Uncharacterized protein</fullName>
    </submittedName>
</protein>
<organism evidence="1 2">
    <name type="scientific">Trifolium medium</name>
    <dbReference type="NCBI Taxonomy" id="97028"/>
    <lineage>
        <taxon>Eukaryota</taxon>
        <taxon>Viridiplantae</taxon>
        <taxon>Streptophyta</taxon>
        <taxon>Embryophyta</taxon>
        <taxon>Tracheophyta</taxon>
        <taxon>Spermatophyta</taxon>
        <taxon>Magnoliopsida</taxon>
        <taxon>eudicotyledons</taxon>
        <taxon>Gunneridae</taxon>
        <taxon>Pentapetalae</taxon>
        <taxon>rosids</taxon>
        <taxon>fabids</taxon>
        <taxon>Fabales</taxon>
        <taxon>Fabaceae</taxon>
        <taxon>Papilionoideae</taxon>
        <taxon>50 kb inversion clade</taxon>
        <taxon>NPAAA clade</taxon>
        <taxon>Hologalegina</taxon>
        <taxon>IRL clade</taxon>
        <taxon>Trifolieae</taxon>
        <taxon>Trifolium</taxon>
    </lineage>
</organism>
<comment type="caution">
    <text evidence="1">The sequence shown here is derived from an EMBL/GenBank/DDBJ whole genome shotgun (WGS) entry which is preliminary data.</text>
</comment>
<name>A0A392RBN0_9FABA</name>
<evidence type="ECO:0000313" key="2">
    <source>
        <dbReference type="Proteomes" id="UP000265520"/>
    </source>
</evidence>
<feature type="non-terminal residue" evidence="1">
    <location>
        <position position="1"/>
    </location>
</feature>
<dbReference type="AlphaFoldDB" id="A0A392RBN0"/>
<proteinExistence type="predicted"/>
<accession>A0A392RBN0</accession>